<keyword evidence="5" id="KW-1185">Reference proteome</keyword>
<keyword evidence="2" id="KW-0472">Membrane</keyword>
<feature type="region of interest" description="Disordered" evidence="1">
    <location>
        <begin position="155"/>
        <end position="197"/>
    </location>
</feature>
<evidence type="ECO:0000313" key="4">
    <source>
        <dbReference type="EMBL" id="CCO11542.2"/>
    </source>
</evidence>
<accession>K8E4P2</accession>
<dbReference type="eggNOG" id="COG1426">
    <property type="taxonomic scope" value="Bacteria"/>
</dbReference>
<evidence type="ECO:0000256" key="1">
    <source>
        <dbReference type="SAM" id="MobiDB-lite"/>
    </source>
</evidence>
<dbReference type="SUPFAM" id="SSF47413">
    <property type="entry name" value="lambda repressor-like DNA-binding domains"/>
    <property type="match status" value="1"/>
</dbReference>
<evidence type="ECO:0000256" key="2">
    <source>
        <dbReference type="SAM" id="Phobius"/>
    </source>
</evidence>
<dbReference type="Pfam" id="PF13464">
    <property type="entry name" value="RodZ_C"/>
    <property type="match status" value="1"/>
</dbReference>
<dbReference type="HOGENOM" id="CLU_047530_0_1_9"/>
<feature type="transmembrane region" description="Helical" evidence="2">
    <location>
        <begin position="115"/>
        <end position="136"/>
    </location>
</feature>
<protein>
    <recommendedName>
        <fullName evidence="3">Cytoskeleton protein RodZ-like C-terminal domain-containing protein</fullName>
    </recommendedName>
</protein>
<dbReference type="PANTHER" id="PTHR34475:SF1">
    <property type="entry name" value="CYTOSKELETON PROTEIN RODZ"/>
    <property type="match status" value="1"/>
</dbReference>
<dbReference type="STRING" id="1234679.BN424_2101"/>
<gene>
    <name evidence="4" type="ORF">BN424_2101</name>
</gene>
<reference evidence="5" key="1">
    <citation type="journal article" date="2013" name="Genome Announc.">
        <title>Complete Chromosome Sequence of Carnobacterium maltaromaticum LMA 28.</title>
        <authorList>
            <person name="Cailliez-Grimal C."/>
            <person name="Chaillou S."/>
            <person name="Anba-Mondoloni J."/>
            <person name="Loux V."/>
            <person name="Afzal M.I."/>
            <person name="Rahman A."/>
            <person name="Kergourlay G."/>
            <person name="Champomier-Verges M.C."/>
            <person name="Zagorec M."/>
            <person name="Dalgaard P."/>
            <person name="Leisner J.J."/>
            <person name="Prevost H."/>
            <person name="Revol-Junelles A.M."/>
            <person name="Borges F."/>
        </authorList>
    </citation>
    <scope>NUCLEOTIDE SEQUENCE</scope>
    <source>
        <strain evidence="5">LMA28</strain>
    </source>
</reference>
<keyword evidence="2" id="KW-1133">Transmembrane helix</keyword>
<dbReference type="Proteomes" id="UP000000212">
    <property type="component" value="Chromosome"/>
</dbReference>
<dbReference type="Pfam" id="PF13413">
    <property type="entry name" value="HTH_25"/>
    <property type="match status" value="1"/>
</dbReference>
<feature type="compositionally biased region" description="Basic and acidic residues" evidence="1">
    <location>
        <begin position="162"/>
        <end position="188"/>
    </location>
</feature>
<dbReference type="InterPro" id="IPR010982">
    <property type="entry name" value="Lambda_DNA-bd_dom_sf"/>
</dbReference>
<proteinExistence type="predicted"/>
<dbReference type="AlphaFoldDB" id="K8E4P2"/>
<organism evidence="4 5">
    <name type="scientific">Carnobacterium maltaromaticum LMA28</name>
    <dbReference type="NCBI Taxonomy" id="1234679"/>
    <lineage>
        <taxon>Bacteria</taxon>
        <taxon>Bacillati</taxon>
        <taxon>Bacillota</taxon>
        <taxon>Bacilli</taxon>
        <taxon>Lactobacillales</taxon>
        <taxon>Carnobacteriaceae</taxon>
        <taxon>Carnobacterium</taxon>
    </lineage>
</organism>
<feature type="domain" description="Cytoskeleton protein RodZ-like C-terminal" evidence="3">
    <location>
        <begin position="216"/>
        <end position="284"/>
    </location>
</feature>
<keyword evidence="2" id="KW-0812">Transmembrane</keyword>
<name>K8E4P2_CARML</name>
<dbReference type="KEGG" id="cml:BN424_2101"/>
<dbReference type="PANTHER" id="PTHR34475">
    <property type="match status" value="1"/>
</dbReference>
<dbReference type="InterPro" id="IPR025194">
    <property type="entry name" value="RodZ-like_C"/>
</dbReference>
<evidence type="ECO:0000259" key="3">
    <source>
        <dbReference type="Pfam" id="PF13464"/>
    </source>
</evidence>
<sequence>MGGWFMNEIGEKLQEARKAKGYTLDDLQQMTKIQKRYLIAIEEGNFDVMPGKFYARAFIKQYADTVGLNGDQLLEQYTDAVPQTHDEEYVEKVNTNQTRSENHVTNELVEKIKNMLPTILIVLLVFAIIGGIWYAATKTGNKDDGSIISKDADSVSITSTSESKESSQEKESQSSSSKEPEKEPEKPKQAVAVASSTGATTEYTVTNATEPGTITLTAQGGASWVGVEVNGAPADQKTMQSGESLEVPLPAGTTSVSVRIGNAAATSITLNGEAVAFAPEAAGVITQSLTFTITPVVAQ</sequence>
<evidence type="ECO:0000313" key="5">
    <source>
        <dbReference type="Proteomes" id="UP000000212"/>
    </source>
</evidence>
<dbReference type="InterPro" id="IPR050400">
    <property type="entry name" value="Bact_Cytoskel_RodZ"/>
</dbReference>
<dbReference type="EMBL" id="HE999757">
    <property type="protein sequence ID" value="CCO11542.2"/>
    <property type="molecule type" value="Genomic_DNA"/>
</dbReference>
<dbReference type="Gene3D" id="1.10.260.40">
    <property type="entry name" value="lambda repressor-like DNA-binding domains"/>
    <property type="match status" value="1"/>
</dbReference>
<dbReference type="GO" id="GO:0003677">
    <property type="term" value="F:DNA binding"/>
    <property type="evidence" value="ECO:0007669"/>
    <property type="project" value="InterPro"/>
</dbReference>